<proteinExistence type="predicted"/>
<keyword evidence="4" id="KW-1185">Reference proteome</keyword>
<evidence type="ECO:0000313" key="2">
    <source>
        <dbReference type="EMBL" id="GFG51944.1"/>
    </source>
</evidence>
<evidence type="ECO:0000313" key="5">
    <source>
        <dbReference type="Proteomes" id="UP000465302"/>
    </source>
</evidence>
<dbReference type="RefSeq" id="WP_097942858.1">
    <property type="nucleotide sequence ID" value="NZ_BLKS01000001.1"/>
</dbReference>
<dbReference type="EMBL" id="PDCP01000064">
    <property type="protein sequence ID" value="PEG34447.1"/>
    <property type="molecule type" value="Genomic_DNA"/>
</dbReference>
<reference evidence="3 4" key="1">
    <citation type="submission" date="2017-10" db="EMBL/GenBank/DDBJ databases">
        <title>The new phylogeny of genus Mycobacterium.</title>
        <authorList>
            <person name="Tortoli E."/>
            <person name="Trovato A."/>
            <person name="Cirillo D.M."/>
        </authorList>
    </citation>
    <scope>NUCLEOTIDE SEQUENCE [LARGE SCALE GENOMIC DNA]</scope>
    <source>
        <strain evidence="3 4">CCUG37673</strain>
    </source>
</reference>
<protein>
    <submittedName>
        <fullName evidence="3">Uncharacterized protein</fullName>
    </submittedName>
</protein>
<evidence type="ECO:0000313" key="3">
    <source>
        <dbReference type="EMBL" id="PEG34447.1"/>
    </source>
</evidence>
<dbReference type="OrthoDB" id="9828777at2"/>
<evidence type="ECO:0000313" key="4">
    <source>
        <dbReference type="Proteomes" id="UP000220914"/>
    </source>
</evidence>
<name>A0A2A7MSF9_MYCAG</name>
<dbReference type="AlphaFoldDB" id="A0A2A7MSF9"/>
<dbReference type="Proteomes" id="UP000220914">
    <property type="component" value="Unassembled WGS sequence"/>
</dbReference>
<evidence type="ECO:0000256" key="1">
    <source>
        <dbReference type="SAM" id="SignalP"/>
    </source>
</evidence>
<sequence length="169" mass="17675">MNGFRLFAIAMAILVSGLLSGAPALAAPAKCSQYAFNGDFFIKGSNVGEVSVFDVPPGTRFAGRTFTIGDGGRPVNGFIQDGTISGRKIDFKIAWIVESDPVWTFTGTINDEGLVRQGIMHGQGFMGLWDSTSPLACNDPVAATDPLPGSIIVDPSPATTRVEGPITAP</sequence>
<keyword evidence="1" id="KW-0732">Signal</keyword>
<organism evidence="3 4">
    <name type="scientific">Mycolicibacterium agri</name>
    <name type="common">Mycobacterium agri</name>
    <dbReference type="NCBI Taxonomy" id="36811"/>
    <lineage>
        <taxon>Bacteria</taxon>
        <taxon>Bacillati</taxon>
        <taxon>Actinomycetota</taxon>
        <taxon>Actinomycetes</taxon>
        <taxon>Mycobacteriales</taxon>
        <taxon>Mycobacteriaceae</taxon>
        <taxon>Mycolicibacterium</taxon>
    </lineage>
</organism>
<feature type="chain" id="PRO_5036036192" evidence="1">
    <location>
        <begin position="27"/>
        <end position="169"/>
    </location>
</feature>
<accession>A0A2A7MSF9</accession>
<dbReference type="Proteomes" id="UP000465302">
    <property type="component" value="Unassembled WGS sequence"/>
</dbReference>
<reference evidence="2 5" key="2">
    <citation type="journal article" date="2019" name="Emerg. Microbes Infect.">
        <title>Comprehensive subspecies identification of 175 nontuberculous mycobacteria species based on 7547 genomic profiles.</title>
        <authorList>
            <person name="Matsumoto Y."/>
            <person name="Kinjo T."/>
            <person name="Motooka D."/>
            <person name="Nabeya D."/>
            <person name="Jung N."/>
            <person name="Uechi K."/>
            <person name="Horii T."/>
            <person name="Iida T."/>
            <person name="Fujita J."/>
            <person name="Nakamura S."/>
        </authorList>
    </citation>
    <scope>NUCLEOTIDE SEQUENCE [LARGE SCALE GENOMIC DNA]</scope>
    <source>
        <strain evidence="2 5">JCM 6377</strain>
    </source>
</reference>
<dbReference type="EMBL" id="BLKS01000001">
    <property type="protein sequence ID" value="GFG51944.1"/>
    <property type="molecule type" value="Genomic_DNA"/>
</dbReference>
<gene>
    <name evidence="3" type="ORF">CQY20_25530</name>
    <name evidence="2" type="ORF">MAGR_33850</name>
</gene>
<feature type="signal peptide" evidence="1">
    <location>
        <begin position="1"/>
        <end position="26"/>
    </location>
</feature>
<reference evidence="2" key="3">
    <citation type="submission" date="2020-02" db="EMBL/GenBank/DDBJ databases">
        <authorList>
            <person name="Matsumoto Y."/>
            <person name="Motooka D."/>
            <person name="Nakamura S."/>
        </authorList>
    </citation>
    <scope>NUCLEOTIDE SEQUENCE</scope>
    <source>
        <strain evidence="2">JCM 6377</strain>
    </source>
</reference>
<comment type="caution">
    <text evidence="3">The sequence shown here is derived from an EMBL/GenBank/DDBJ whole genome shotgun (WGS) entry which is preliminary data.</text>
</comment>